<reference evidence="2 3" key="1">
    <citation type="submission" date="2020-01" db="EMBL/GenBank/DDBJ databases">
        <title>Leptobacterium flavescens.</title>
        <authorList>
            <person name="Wang G."/>
        </authorList>
    </citation>
    <scope>NUCLEOTIDE SEQUENCE [LARGE SCALE GENOMIC DNA]</scope>
    <source>
        <strain evidence="2 3">KCTC 22160</strain>
    </source>
</reference>
<protein>
    <recommendedName>
        <fullName evidence="1">Lipid/polyisoprenoid-binding YceI-like domain-containing protein</fullName>
    </recommendedName>
</protein>
<evidence type="ECO:0000313" key="3">
    <source>
        <dbReference type="Proteomes" id="UP000468581"/>
    </source>
</evidence>
<dbReference type="SUPFAM" id="SSF101874">
    <property type="entry name" value="YceI-like"/>
    <property type="match status" value="1"/>
</dbReference>
<comment type="caution">
    <text evidence="2">The sequence shown here is derived from an EMBL/GenBank/DDBJ whole genome shotgun (WGS) entry which is preliminary data.</text>
</comment>
<name>A0A6P0ULN0_9FLAO</name>
<dbReference type="PANTHER" id="PTHR34406:SF1">
    <property type="entry name" value="PROTEIN YCEI"/>
    <property type="match status" value="1"/>
</dbReference>
<gene>
    <name evidence="2" type="ORF">GWK08_08295</name>
</gene>
<dbReference type="Proteomes" id="UP000468581">
    <property type="component" value="Unassembled WGS sequence"/>
</dbReference>
<dbReference type="AlphaFoldDB" id="A0A6P0ULN0"/>
<dbReference type="PANTHER" id="PTHR34406">
    <property type="entry name" value="PROTEIN YCEI"/>
    <property type="match status" value="1"/>
</dbReference>
<evidence type="ECO:0000313" key="2">
    <source>
        <dbReference type="EMBL" id="NER13432.1"/>
    </source>
</evidence>
<dbReference type="RefSeq" id="WP_163606471.1">
    <property type="nucleotide sequence ID" value="NZ_JAABOO010000002.1"/>
</dbReference>
<dbReference type="EMBL" id="JAABOO010000002">
    <property type="protein sequence ID" value="NER13432.1"/>
    <property type="molecule type" value="Genomic_DNA"/>
</dbReference>
<accession>A0A6P0ULN0</accession>
<dbReference type="InterPro" id="IPR007372">
    <property type="entry name" value="Lipid/polyisoprenoid-bd_YceI"/>
</dbReference>
<evidence type="ECO:0000259" key="1">
    <source>
        <dbReference type="SMART" id="SM00867"/>
    </source>
</evidence>
<dbReference type="Gene3D" id="2.40.128.110">
    <property type="entry name" value="Lipid/polyisoprenoid-binding, YceI-like"/>
    <property type="match status" value="1"/>
</dbReference>
<feature type="domain" description="Lipid/polyisoprenoid-binding YceI-like" evidence="1">
    <location>
        <begin position="26"/>
        <end position="174"/>
    </location>
</feature>
<sequence>MLFGKKLLLWISLGMLFLPSKTENKITILDKEAEINIHLASKDITGSIGGLTTKVFFDPDKLYNSYVHADLKTESVRTGSKIRDIKLMSKKFLYKKKFPTISFRSTKIMEMDHGYIVDGKLTIRDVTKKVSLDIMYSEGIIAGFASINLMDFGIEMADLRRENKLDVYIKVPVNRHAKEADATDLDN</sequence>
<dbReference type="Pfam" id="PF04264">
    <property type="entry name" value="YceI"/>
    <property type="match status" value="1"/>
</dbReference>
<keyword evidence="3" id="KW-1185">Reference proteome</keyword>
<organism evidence="2 3">
    <name type="scientific">Leptobacterium flavescens</name>
    <dbReference type="NCBI Taxonomy" id="472055"/>
    <lineage>
        <taxon>Bacteria</taxon>
        <taxon>Pseudomonadati</taxon>
        <taxon>Bacteroidota</taxon>
        <taxon>Flavobacteriia</taxon>
        <taxon>Flavobacteriales</taxon>
        <taxon>Flavobacteriaceae</taxon>
        <taxon>Leptobacterium</taxon>
    </lineage>
</organism>
<dbReference type="SMART" id="SM00867">
    <property type="entry name" value="YceI"/>
    <property type="match status" value="1"/>
</dbReference>
<proteinExistence type="predicted"/>
<dbReference type="InterPro" id="IPR036761">
    <property type="entry name" value="TTHA0802/YceI-like_sf"/>
</dbReference>